<dbReference type="PROSITE" id="PS51257">
    <property type="entry name" value="PROKAR_LIPOPROTEIN"/>
    <property type="match status" value="1"/>
</dbReference>
<protein>
    <recommendedName>
        <fullName evidence="3">Outer membrane protein beta-barrel domain-containing protein</fullName>
    </recommendedName>
</protein>
<evidence type="ECO:0000313" key="5">
    <source>
        <dbReference type="Proteomes" id="UP000322214"/>
    </source>
</evidence>
<evidence type="ECO:0000313" key="4">
    <source>
        <dbReference type="EMBL" id="QEG22417.1"/>
    </source>
</evidence>
<dbReference type="Pfam" id="PF13505">
    <property type="entry name" value="OMP_b-brl"/>
    <property type="match status" value="1"/>
</dbReference>
<dbReference type="EMBL" id="CP042912">
    <property type="protein sequence ID" value="QEG22417.1"/>
    <property type="molecule type" value="Genomic_DNA"/>
</dbReference>
<keyword evidence="1 2" id="KW-0732">Signal</keyword>
<dbReference type="KEGG" id="mff:MFFC18_22970"/>
<dbReference type="Gene3D" id="2.40.160.20">
    <property type="match status" value="1"/>
</dbReference>
<evidence type="ECO:0000259" key="3">
    <source>
        <dbReference type="Pfam" id="PF13505"/>
    </source>
</evidence>
<evidence type="ECO:0000256" key="1">
    <source>
        <dbReference type="ARBA" id="ARBA00022729"/>
    </source>
</evidence>
<feature type="signal peptide" evidence="2">
    <location>
        <begin position="1"/>
        <end position="24"/>
    </location>
</feature>
<reference evidence="4 5" key="1">
    <citation type="submission" date="2019-08" db="EMBL/GenBank/DDBJ databases">
        <title>Deep-cultivation of Planctomycetes and their phenomic and genomic characterization uncovers novel biology.</title>
        <authorList>
            <person name="Wiegand S."/>
            <person name="Jogler M."/>
            <person name="Boedeker C."/>
            <person name="Pinto D."/>
            <person name="Vollmers J."/>
            <person name="Rivas-Marin E."/>
            <person name="Kohn T."/>
            <person name="Peeters S.H."/>
            <person name="Heuer A."/>
            <person name="Rast P."/>
            <person name="Oberbeckmann S."/>
            <person name="Bunk B."/>
            <person name="Jeske O."/>
            <person name="Meyerdierks A."/>
            <person name="Storesund J.E."/>
            <person name="Kallscheuer N."/>
            <person name="Luecker S."/>
            <person name="Lage O.M."/>
            <person name="Pohl T."/>
            <person name="Merkel B.J."/>
            <person name="Hornburger P."/>
            <person name="Mueller R.-W."/>
            <person name="Bruemmer F."/>
            <person name="Labrenz M."/>
            <person name="Spormann A.M."/>
            <person name="Op den Camp H."/>
            <person name="Overmann J."/>
            <person name="Amann R."/>
            <person name="Jetten M.S.M."/>
            <person name="Mascher T."/>
            <person name="Medema M.H."/>
            <person name="Devos D.P."/>
            <person name="Kaster A.-K."/>
            <person name="Ovreas L."/>
            <person name="Rohde M."/>
            <person name="Galperin M.Y."/>
            <person name="Jogler C."/>
        </authorList>
    </citation>
    <scope>NUCLEOTIDE SEQUENCE [LARGE SCALE GENOMIC DNA]</scope>
    <source>
        <strain evidence="4 5">FC18</strain>
    </source>
</reference>
<dbReference type="RefSeq" id="WP_075081487.1">
    <property type="nucleotide sequence ID" value="NZ_CP042912.1"/>
</dbReference>
<feature type="chain" id="PRO_5022661089" description="Outer membrane protein beta-barrel domain-containing protein" evidence="2">
    <location>
        <begin position="25"/>
        <end position="273"/>
    </location>
</feature>
<keyword evidence="5" id="KW-1185">Reference proteome</keyword>
<evidence type="ECO:0000256" key="2">
    <source>
        <dbReference type="SAM" id="SignalP"/>
    </source>
</evidence>
<organism evidence="4 5">
    <name type="scientific">Mariniblastus fucicola</name>
    <dbReference type="NCBI Taxonomy" id="980251"/>
    <lineage>
        <taxon>Bacteria</taxon>
        <taxon>Pseudomonadati</taxon>
        <taxon>Planctomycetota</taxon>
        <taxon>Planctomycetia</taxon>
        <taxon>Pirellulales</taxon>
        <taxon>Pirellulaceae</taxon>
        <taxon>Mariniblastus</taxon>
    </lineage>
</organism>
<sequence precursor="true">MYSKLICFLFVAVTLQSCVSQVEAQVTYALGDTPITSGARNVGPVRRAAQRVRSGSARVVPTFDKNGRFNREAAYSFNESRPLAGLFAPDFELTASVFGGWNRIVGLGPDSADDGNFDDDLAVGFAYGRRHNKRLRSEFEFTYRSNEASADVIGASMPQPLLGEVQVYSIMKNFVIDIEVPSQFATPYVGIGIGYAHFDADFNRSSGVVLENSSSFAWQPIGGVSLQLTERAFYYIEYRYFSTTELEVTQFGSDVEGVTYSAHNLFMGLRFEF</sequence>
<accession>A0A5B9P727</accession>
<dbReference type="Proteomes" id="UP000322214">
    <property type="component" value="Chromosome"/>
</dbReference>
<feature type="domain" description="Outer membrane protein beta-barrel" evidence="3">
    <location>
        <begin position="100"/>
        <end position="252"/>
    </location>
</feature>
<gene>
    <name evidence="4" type="ORF">MFFC18_22970</name>
</gene>
<name>A0A5B9P727_9BACT</name>
<dbReference type="InterPro" id="IPR011250">
    <property type="entry name" value="OMP/PagP_B-barrel"/>
</dbReference>
<proteinExistence type="predicted"/>
<dbReference type="SUPFAM" id="SSF56925">
    <property type="entry name" value="OMPA-like"/>
    <property type="match status" value="1"/>
</dbReference>
<dbReference type="AlphaFoldDB" id="A0A5B9P727"/>
<dbReference type="STRING" id="980251.GCA_001642875_00010"/>
<dbReference type="InterPro" id="IPR027385">
    <property type="entry name" value="Beta-barrel_OMP"/>
</dbReference>